<dbReference type="InterPro" id="IPR018561">
    <property type="entry name" value="AosR"/>
</dbReference>
<dbReference type="OrthoDB" id="3268479at2"/>
<reference evidence="1 2" key="1">
    <citation type="journal article" date="2015" name="Stand. Genomic Sci.">
        <title>Genomic Encyclopedia of Bacterial and Archaeal Type Strains, Phase III: the genomes of soil and plant-associated and newly described type strains.</title>
        <authorList>
            <person name="Whitman W.B."/>
            <person name="Woyke T."/>
            <person name="Klenk H.P."/>
            <person name="Zhou Y."/>
            <person name="Lilburn T.G."/>
            <person name="Beck B.J."/>
            <person name="De Vos P."/>
            <person name="Vandamme P."/>
            <person name="Eisen J.A."/>
            <person name="Garrity G."/>
            <person name="Hugenholtz P."/>
            <person name="Kyrpides N.C."/>
        </authorList>
    </citation>
    <scope>NUCLEOTIDE SEQUENCE [LARGE SCALE GENOMIC DNA]</scope>
    <source>
        <strain evidence="1 2">CV2</strain>
    </source>
</reference>
<dbReference type="Proteomes" id="UP000293519">
    <property type="component" value="Unassembled WGS sequence"/>
</dbReference>
<evidence type="ECO:0000313" key="2">
    <source>
        <dbReference type="Proteomes" id="UP000293519"/>
    </source>
</evidence>
<comment type="caution">
    <text evidence="1">The sequence shown here is derived from an EMBL/GenBank/DDBJ whole genome shotgun (WGS) entry which is preliminary data.</text>
</comment>
<dbReference type="Pfam" id="PF09438">
    <property type="entry name" value="DUF2017"/>
    <property type="match status" value="1"/>
</dbReference>
<evidence type="ECO:0000313" key="1">
    <source>
        <dbReference type="EMBL" id="RZS59247.1"/>
    </source>
</evidence>
<dbReference type="RefSeq" id="WP_130484353.1">
    <property type="nucleotide sequence ID" value="NZ_SGWW01000001.1"/>
</dbReference>
<gene>
    <name evidence="1" type="ORF">EV141_0467</name>
</gene>
<protein>
    <submittedName>
        <fullName evidence="1">Uncharacterized protein DUF2017</fullName>
    </submittedName>
</protein>
<sequence>MRGFVAEGERYRAILEPAEARILISLGEQLSQLYADGLAGDPLAEQALTRVLPDAYRDDEEAAAEWRELSRRGLIERKAGFAAAFTEPLRAVADSTTPTAVTLTEGGAIDWMRAIGDLRLILAERLGIVVDGDEGQGGPEGAAELYAWLAWMQDDLVRVLDAPR</sequence>
<dbReference type="AlphaFoldDB" id="A0A4Q7LXP3"/>
<proteinExistence type="predicted"/>
<organism evidence="1 2">
    <name type="scientific">Microcella putealis</name>
    <dbReference type="NCBI Taxonomy" id="337005"/>
    <lineage>
        <taxon>Bacteria</taxon>
        <taxon>Bacillati</taxon>
        <taxon>Actinomycetota</taxon>
        <taxon>Actinomycetes</taxon>
        <taxon>Micrococcales</taxon>
        <taxon>Microbacteriaceae</taxon>
        <taxon>Microcella</taxon>
    </lineage>
</organism>
<name>A0A4Q7LXP3_9MICO</name>
<accession>A0A4Q7LXP3</accession>
<keyword evidence="2" id="KW-1185">Reference proteome</keyword>
<dbReference type="EMBL" id="SGWW01000001">
    <property type="protein sequence ID" value="RZS59247.1"/>
    <property type="molecule type" value="Genomic_DNA"/>
</dbReference>